<dbReference type="Pfam" id="PF03703">
    <property type="entry name" value="bPH_2"/>
    <property type="match status" value="1"/>
</dbReference>
<accession>A0A090ALH8</accession>
<dbReference type="InterPro" id="IPR005182">
    <property type="entry name" value="YdbS-like_PH"/>
</dbReference>
<dbReference type="PANTHER" id="PTHR37938:SF1">
    <property type="entry name" value="BLL0215 PROTEIN"/>
    <property type="match status" value="1"/>
</dbReference>
<dbReference type="PANTHER" id="PTHR37938">
    <property type="entry name" value="BLL0215 PROTEIN"/>
    <property type="match status" value="1"/>
</dbReference>
<keyword evidence="1" id="KW-0812">Transmembrane</keyword>
<dbReference type="AlphaFoldDB" id="A0A090ALH8"/>
<keyword evidence="4" id="KW-1185">Reference proteome</keyword>
<dbReference type="STRING" id="40754.THII_2380"/>
<protein>
    <recommendedName>
        <fullName evidence="2">YdbS-like PH domain-containing protein</fullName>
    </recommendedName>
</protein>
<sequence>MNEEKVLYDTTPAMFRNRPILFLIGLITGVGIILILLPWWLLASNTRLTVTNERVTFKTGILAKNIREIFLSDIRSIEIDQTFQQRIFNTGKVEISSAAAADAEISISGIPNPYEVKRLIDEYRRKNLSALD</sequence>
<dbReference type="EMBL" id="AP014633">
    <property type="protein sequence ID" value="BAP56677.1"/>
    <property type="molecule type" value="Genomic_DNA"/>
</dbReference>
<proteinExistence type="predicted"/>
<gene>
    <name evidence="3" type="ORF">THII_2380</name>
</gene>
<dbReference type="Proteomes" id="UP000031623">
    <property type="component" value="Chromosome"/>
</dbReference>
<evidence type="ECO:0000313" key="4">
    <source>
        <dbReference type="Proteomes" id="UP000031623"/>
    </source>
</evidence>
<keyword evidence="1" id="KW-0472">Membrane</keyword>
<organism evidence="3 4">
    <name type="scientific">Thioploca ingrica</name>
    <dbReference type="NCBI Taxonomy" id="40754"/>
    <lineage>
        <taxon>Bacteria</taxon>
        <taxon>Pseudomonadati</taxon>
        <taxon>Pseudomonadota</taxon>
        <taxon>Gammaproteobacteria</taxon>
        <taxon>Thiotrichales</taxon>
        <taxon>Thiotrichaceae</taxon>
        <taxon>Thioploca</taxon>
    </lineage>
</organism>
<reference evidence="3 4" key="1">
    <citation type="journal article" date="2014" name="ISME J.">
        <title>Ecophysiology of Thioploca ingrica as revealed by the complete genome sequence supplemented with proteomic evidence.</title>
        <authorList>
            <person name="Kojima H."/>
            <person name="Ogura Y."/>
            <person name="Yamamoto N."/>
            <person name="Togashi T."/>
            <person name="Mori H."/>
            <person name="Watanabe T."/>
            <person name="Nemoto F."/>
            <person name="Kurokawa K."/>
            <person name="Hayashi T."/>
            <person name="Fukui M."/>
        </authorList>
    </citation>
    <scope>NUCLEOTIDE SEQUENCE [LARGE SCALE GENOMIC DNA]</scope>
</reference>
<keyword evidence="1" id="KW-1133">Transmembrane helix</keyword>
<dbReference type="OrthoDB" id="6088889at2"/>
<evidence type="ECO:0000259" key="2">
    <source>
        <dbReference type="Pfam" id="PF03703"/>
    </source>
</evidence>
<feature type="domain" description="YdbS-like PH" evidence="2">
    <location>
        <begin position="45"/>
        <end position="120"/>
    </location>
</feature>
<dbReference type="HOGENOM" id="CLU_129817_0_0_6"/>
<feature type="transmembrane region" description="Helical" evidence="1">
    <location>
        <begin position="20"/>
        <end position="42"/>
    </location>
</feature>
<evidence type="ECO:0000313" key="3">
    <source>
        <dbReference type="EMBL" id="BAP56677.1"/>
    </source>
</evidence>
<dbReference type="KEGG" id="tig:THII_2380"/>
<evidence type="ECO:0000256" key="1">
    <source>
        <dbReference type="SAM" id="Phobius"/>
    </source>
</evidence>
<name>A0A090ALH8_9GAMM</name>